<dbReference type="KEGG" id="svn:CP980_17135"/>
<dbReference type="SUPFAM" id="SSF46785">
    <property type="entry name" value="Winged helix' DNA-binding domain"/>
    <property type="match status" value="1"/>
</dbReference>
<keyword evidence="3" id="KW-0238">DNA-binding</keyword>
<sequence length="301" mass="32103">MDLALLRTFVAVHRAGSFTRAAALLGLSQPAVTSQIRTLERQLGRPLFHRRARGVTPTAVGDELAHKAAPHLDALLRITEAEREAAGALRTLHLAGPPEFLCLRVLPALAPLVGQGHTLRTVLQAGAEEALDGLAAGHHDLVVTTARPRGGLFSATALCDEEHVLVAAPYWAALVDPDRLRESGPAALDGIPLVEVHETLPLVARYWAAVFETRPGTRPDAATVVAPDLRAVLECVRAGAGLAVLPRYLCQDALGSGQIVALLEPPVPPLRTWFLVVRTGSLALAHLARAHDRLLRAAAHW</sequence>
<dbReference type="FunFam" id="1.10.10.10:FF:000001">
    <property type="entry name" value="LysR family transcriptional regulator"/>
    <property type="match status" value="1"/>
</dbReference>
<dbReference type="PRINTS" id="PR00039">
    <property type="entry name" value="HTHLYSR"/>
</dbReference>
<protein>
    <submittedName>
        <fullName evidence="6">LysR family transcriptional regulator</fullName>
    </submittedName>
</protein>
<comment type="similarity">
    <text evidence="1">Belongs to the LysR transcriptional regulatory family.</text>
</comment>
<dbReference type="SUPFAM" id="SSF53850">
    <property type="entry name" value="Periplasmic binding protein-like II"/>
    <property type="match status" value="1"/>
</dbReference>
<evidence type="ECO:0000259" key="5">
    <source>
        <dbReference type="PROSITE" id="PS50931"/>
    </source>
</evidence>
<keyword evidence="2" id="KW-0805">Transcription regulation</keyword>
<evidence type="ECO:0000256" key="1">
    <source>
        <dbReference type="ARBA" id="ARBA00009437"/>
    </source>
</evidence>
<evidence type="ECO:0000256" key="4">
    <source>
        <dbReference type="ARBA" id="ARBA00023163"/>
    </source>
</evidence>
<dbReference type="RefSeq" id="WP_132758102.1">
    <property type="nucleotide sequence ID" value="NZ_BNBW01000014.1"/>
</dbReference>
<dbReference type="GeneID" id="95612265"/>
<dbReference type="PANTHER" id="PTHR30126:SF39">
    <property type="entry name" value="HTH-TYPE TRANSCRIPTIONAL REGULATOR CYSL"/>
    <property type="match status" value="1"/>
</dbReference>
<dbReference type="AlphaFoldDB" id="A0A5J6JGJ9"/>
<dbReference type="InterPro" id="IPR005119">
    <property type="entry name" value="LysR_subst-bd"/>
</dbReference>
<evidence type="ECO:0000313" key="7">
    <source>
        <dbReference type="Proteomes" id="UP000325563"/>
    </source>
</evidence>
<dbReference type="EMBL" id="CP023692">
    <property type="protein sequence ID" value="QEV46598.1"/>
    <property type="molecule type" value="Genomic_DNA"/>
</dbReference>
<keyword evidence="4" id="KW-0804">Transcription</keyword>
<dbReference type="Gene3D" id="3.40.190.290">
    <property type="match status" value="1"/>
</dbReference>
<dbReference type="GO" id="GO:0003700">
    <property type="term" value="F:DNA-binding transcription factor activity"/>
    <property type="evidence" value="ECO:0007669"/>
    <property type="project" value="InterPro"/>
</dbReference>
<reference evidence="6 7" key="1">
    <citation type="submission" date="2017-09" db="EMBL/GenBank/DDBJ databases">
        <authorList>
            <person name="Lee N."/>
            <person name="Cho B.-K."/>
        </authorList>
    </citation>
    <scope>NUCLEOTIDE SEQUENCE [LARGE SCALE GENOMIC DNA]</scope>
    <source>
        <strain evidence="6 7">ATCC 27476</strain>
    </source>
</reference>
<dbReference type="InterPro" id="IPR036390">
    <property type="entry name" value="WH_DNA-bd_sf"/>
</dbReference>
<dbReference type="PROSITE" id="PS50931">
    <property type="entry name" value="HTH_LYSR"/>
    <property type="match status" value="1"/>
</dbReference>
<dbReference type="Gene3D" id="1.10.10.10">
    <property type="entry name" value="Winged helix-like DNA-binding domain superfamily/Winged helix DNA-binding domain"/>
    <property type="match status" value="1"/>
</dbReference>
<name>A0A5J6JGJ9_STRVI</name>
<keyword evidence="7" id="KW-1185">Reference proteome</keyword>
<dbReference type="InterPro" id="IPR036388">
    <property type="entry name" value="WH-like_DNA-bd_sf"/>
</dbReference>
<accession>A0A5J6JGJ9</accession>
<gene>
    <name evidence="6" type="ORF">CP980_17135</name>
</gene>
<dbReference type="GO" id="GO:0000976">
    <property type="term" value="F:transcription cis-regulatory region binding"/>
    <property type="evidence" value="ECO:0007669"/>
    <property type="project" value="TreeGrafter"/>
</dbReference>
<dbReference type="Pfam" id="PF03466">
    <property type="entry name" value="LysR_substrate"/>
    <property type="match status" value="1"/>
</dbReference>
<organism evidence="6 7">
    <name type="scientific">Streptomyces vinaceus</name>
    <dbReference type="NCBI Taxonomy" id="1960"/>
    <lineage>
        <taxon>Bacteria</taxon>
        <taxon>Bacillati</taxon>
        <taxon>Actinomycetota</taxon>
        <taxon>Actinomycetes</taxon>
        <taxon>Kitasatosporales</taxon>
        <taxon>Streptomycetaceae</taxon>
        <taxon>Streptomyces</taxon>
    </lineage>
</organism>
<feature type="domain" description="HTH lysR-type" evidence="5">
    <location>
        <begin position="1"/>
        <end position="58"/>
    </location>
</feature>
<evidence type="ECO:0000313" key="6">
    <source>
        <dbReference type="EMBL" id="QEV46598.1"/>
    </source>
</evidence>
<dbReference type="PANTHER" id="PTHR30126">
    <property type="entry name" value="HTH-TYPE TRANSCRIPTIONAL REGULATOR"/>
    <property type="match status" value="1"/>
</dbReference>
<evidence type="ECO:0000256" key="3">
    <source>
        <dbReference type="ARBA" id="ARBA00023125"/>
    </source>
</evidence>
<dbReference type="Pfam" id="PF00126">
    <property type="entry name" value="HTH_1"/>
    <property type="match status" value="1"/>
</dbReference>
<evidence type="ECO:0000256" key="2">
    <source>
        <dbReference type="ARBA" id="ARBA00023015"/>
    </source>
</evidence>
<dbReference type="Proteomes" id="UP000325563">
    <property type="component" value="Chromosome"/>
</dbReference>
<proteinExistence type="inferred from homology"/>
<dbReference type="CDD" id="cd05466">
    <property type="entry name" value="PBP2_LTTR_substrate"/>
    <property type="match status" value="1"/>
</dbReference>
<dbReference type="InterPro" id="IPR000847">
    <property type="entry name" value="LysR_HTH_N"/>
</dbReference>